<dbReference type="EMBL" id="REGN01004655">
    <property type="protein sequence ID" value="RNA16657.1"/>
    <property type="molecule type" value="Genomic_DNA"/>
</dbReference>
<comment type="caution">
    <text evidence="1">The sequence shown here is derived from an EMBL/GenBank/DDBJ whole genome shotgun (WGS) entry which is preliminary data.</text>
</comment>
<accession>A0A3M7QZ68</accession>
<reference evidence="1 2" key="1">
    <citation type="journal article" date="2018" name="Sci. Rep.">
        <title>Genomic signatures of local adaptation to the degree of environmental predictability in rotifers.</title>
        <authorList>
            <person name="Franch-Gras L."/>
            <person name="Hahn C."/>
            <person name="Garcia-Roger E.M."/>
            <person name="Carmona M.J."/>
            <person name="Serra M."/>
            <person name="Gomez A."/>
        </authorList>
    </citation>
    <scope>NUCLEOTIDE SEQUENCE [LARGE SCALE GENOMIC DNA]</scope>
    <source>
        <strain evidence="1">HYR1</strain>
    </source>
</reference>
<organism evidence="1 2">
    <name type="scientific">Brachionus plicatilis</name>
    <name type="common">Marine rotifer</name>
    <name type="synonym">Brachionus muelleri</name>
    <dbReference type="NCBI Taxonomy" id="10195"/>
    <lineage>
        <taxon>Eukaryota</taxon>
        <taxon>Metazoa</taxon>
        <taxon>Spiralia</taxon>
        <taxon>Gnathifera</taxon>
        <taxon>Rotifera</taxon>
        <taxon>Eurotatoria</taxon>
        <taxon>Monogononta</taxon>
        <taxon>Pseudotrocha</taxon>
        <taxon>Ploima</taxon>
        <taxon>Brachionidae</taxon>
        <taxon>Brachionus</taxon>
    </lineage>
</organism>
<evidence type="ECO:0000313" key="1">
    <source>
        <dbReference type="EMBL" id="RNA16657.1"/>
    </source>
</evidence>
<proteinExistence type="predicted"/>
<name>A0A3M7QZ68_BRAPC</name>
<protein>
    <submittedName>
        <fullName evidence="1">Uncharacterized protein</fullName>
    </submittedName>
</protein>
<gene>
    <name evidence="1" type="ORF">BpHYR1_004916</name>
</gene>
<evidence type="ECO:0000313" key="2">
    <source>
        <dbReference type="Proteomes" id="UP000276133"/>
    </source>
</evidence>
<keyword evidence="2" id="KW-1185">Reference proteome</keyword>
<dbReference type="AlphaFoldDB" id="A0A3M7QZ68"/>
<dbReference type="Proteomes" id="UP000276133">
    <property type="component" value="Unassembled WGS sequence"/>
</dbReference>
<sequence length="59" mass="7008">MYQLIQTLYHQNKTCRDFAEQFLDSDLSLDFFLGLLNNSLSNEIKFSKYKKKQNKNTIA</sequence>